<feature type="compositionally biased region" description="Basic and acidic residues" evidence="1">
    <location>
        <begin position="87"/>
        <end position="96"/>
    </location>
</feature>
<name>A0A7J6L4Y7_PERCH</name>
<accession>A0A7J6L4Y7</accession>
<dbReference type="InterPro" id="IPR036236">
    <property type="entry name" value="Znf_C2H2_sf"/>
</dbReference>
<evidence type="ECO:0000313" key="3">
    <source>
        <dbReference type="EMBL" id="KAF4654255.1"/>
    </source>
</evidence>
<dbReference type="Proteomes" id="UP000591131">
    <property type="component" value="Unassembled WGS sequence"/>
</dbReference>
<organism evidence="3 4">
    <name type="scientific">Perkinsus chesapeaki</name>
    <name type="common">Clam parasite</name>
    <name type="synonym">Perkinsus andrewsi</name>
    <dbReference type="NCBI Taxonomy" id="330153"/>
    <lineage>
        <taxon>Eukaryota</taxon>
        <taxon>Sar</taxon>
        <taxon>Alveolata</taxon>
        <taxon>Perkinsozoa</taxon>
        <taxon>Perkinsea</taxon>
        <taxon>Perkinsida</taxon>
        <taxon>Perkinsidae</taxon>
        <taxon>Perkinsus</taxon>
    </lineage>
</organism>
<reference evidence="3 4" key="1">
    <citation type="submission" date="2020-04" db="EMBL/GenBank/DDBJ databases">
        <title>Perkinsus chesapeaki whole genome sequence.</title>
        <authorList>
            <person name="Bogema D.R."/>
        </authorList>
    </citation>
    <scope>NUCLEOTIDE SEQUENCE [LARGE SCALE GENOMIC DNA]</scope>
    <source>
        <strain evidence="3">ATCC PRA-425</strain>
    </source>
</reference>
<evidence type="ECO:0000256" key="1">
    <source>
        <dbReference type="SAM" id="MobiDB-lite"/>
    </source>
</evidence>
<dbReference type="AlphaFoldDB" id="A0A7J6L4Y7"/>
<dbReference type="GO" id="GO:0008270">
    <property type="term" value="F:zinc ion binding"/>
    <property type="evidence" value="ECO:0007669"/>
    <property type="project" value="InterPro"/>
</dbReference>
<evidence type="ECO:0000259" key="2">
    <source>
        <dbReference type="PROSITE" id="PS00028"/>
    </source>
</evidence>
<sequence>MAIDEDEPYPPKFAMNGIVRGQEKFELRSGGNAVIGLPYCCFCWLQFDNLEEANEHCDTSATHKTAKEDYYGNRQTKNSSKVVVTKQEQDISGENRKNRRLKKEGELKAEAKPSAVLKENRDANSAASKTINLTINPDLAKDLSMDIDPNMDFEELLSTLSDDDGDEDLFDPNTESVEDLDVNLKELAHNQGYICTLCHVNISEAAHLRHHVKGSEHQRRLLRGSPAASSVMGKELFRGAEIKTKDEVEPIKELTHGQFYCKVCKVVLKSEEELDLHVQEEDHLRCEKDEKLLMQNLRMEK</sequence>
<protein>
    <recommendedName>
        <fullName evidence="2">C2H2-type domain-containing protein</fullName>
    </recommendedName>
</protein>
<evidence type="ECO:0000313" key="4">
    <source>
        <dbReference type="Proteomes" id="UP000591131"/>
    </source>
</evidence>
<dbReference type="EMBL" id="JAAPAO010000749">
    <property type="protein sequence ID" value="KAF4654255.1"/>
    <property type="molecule type" value="Genomic_DNA"/>
</dbReference>
<dbReference type="SMART" id="SM00355">
    <property type="entry name" value="ZnF_C2H2"/>
    <property type="match status" value="3"/>
</dbReference>
<dbReference type="SMART" id="SM00451">
    <property type="entry name" value="ZnF_U1"/>
    <property type="match status" value="2"/>
</dbReference>
<comment type="caution">
    <text evidence="3">The sequence shown here is derived from an EMBL/GenBank/DDBJ whole genome shotgun (WGS) entry which is preliminary data.</text>
</comment>
<feature type="compositionally biased region" description="Polar residues" evidence="1">
    <location>
        <begin position="73"/>
        <end position="82"/>
    </location>
</feature>
<proteinExistence type="predicted"/>
<dbReference type="InterPro" id="IPR003604">
    <property type="entry name" value="Matrin/U1-like-C_Znf_C2H2"/>
</dbReference>
<feature type="region of interest" description="Disordered" evidence="1">
    <location>
        <begin position="68"/>
        <end position="123"/>
    </location>
</feature>
<gene>
    <name evidence="3" type="ORF">FOL47_010049</name>
</gene>
<dbReference type="InterPro" id="IPR013087">
    <property type="entry name" value="Znf_C2H2_type"/>
</dbReference>
<dbReference type="SUPFAM" id="SSF57667">
    <property type="entry name" value="beta-beta-alpha zinc fingers"/>
    <property type="match status" value="1"/>
</dbReference>
<dbReference type="OrthoDB" id="10609572at2759"/>
<dbReference type="PROSITE" id="PS00028">
    <property type="entry name" value="ZINC_FINGER_C2H2_1"/>
    <property type="match status" value="1"/>
</dbReference>
<dbReference type="GO" id="GO:0003676">
    <property type="term" value="F:nucleic acid binding"/>
    <property type="evidence" value="ECO:0007669"/>
    <property type="project" value="InterPro"/>
</dbReference>
<feature type="non-terminal residue" evidence="3">
    <location>
        <position position="1"/>
    </location>
</feature>
<feature type="domain" description="C2H2-type" evidence="2">
    <location>
        <begin position="195"/>
        <end position="217"/>
    </location>
</feature>
<keyword evidence="4" id="KW-1185">Reference proteome</keyword>